<dbReference type="PROSITE" id="PS50222">
    <property type="entry name" value="EF_HAND_2"/>
    <property type="match status" value="1"/>
</dbReference>
<dbReference type="InterPro" id="IPR011992">
    <property type="entry name" value="EF-hand-dom_pair"/>
</dbReference>
<protein>
    <submittedName>
        <fullName evidence="5">Uncharacterized protein LOC100184555</fullName>
    </submittedName>
</protein>
<dbReference type="InterPro" id="IPR002048">
    <property type="entry name" value="EF_hand_dom"/>
</dbReference>
<reference evidence="5" key="1">
    <citation type="submission" date="2020-04" db="EMBL/GenBank/DDBJ databases">
        <authorList>
            <person name="Neveu A P."/>
        </authorList>
    </citation>
    <scope>NUCLEOTIDE SEQUENCE</scope>
    <source>
        <tissue evidence="5">Whole embryo</tissue>
    </source>
</reference>
<dbReference type="Pfam" id="PF13202">
    <property type="entry name" value="EF-hand_5"/>
    <property type="match status" value="2"/>
</dbReference>
<keyword evidence="1" id="KW-0106">Calcium</keyword>
<dbReference type="GO" id="GO:0005509">
    <property type="term" value="F:calcium ion binding"/>
    <property type="evidence" value="ECO:0007669"/>
    <property type="project" value="InterPro"/>
</dbReference>
<accession>A0A6F9DIR4</accession>
<evidence type="ECO:0000256" key="3">
    <source>
        <dbReference type="SAM" id="SignalP"/>
    </source>
</evidence>
<evidence type="ECO:0000259" key="4">
    <source>
        <dbReference type="PROSITE" id="PS50222"/>
    </source>
</evidence>
<evidence type="ECO:0000256" key="1">
    <source>
        <dbReference type="ARBA" id="ARBA00022837"/>
    </source>
</evidence>
<feature type="domain" description="EF-hand" evidence="4">
    <location>
        <begin position="121"/>
        <end position="147"/>
    </location>
</feature>
<feature type="region of interest" description="Disordered" evidence="2">
    <location>
        <begin position="22"/>
        <end position="54"/>
    </location>
</feature>
<dbReference type="EMBL" id="LR787016">
    <property type="protein sequence ID" value="CAB3262878.1"/>
    <property type="molecule type" value="mRNA"/>
</dbReference>
<evidence type="ECO:0000256" key="2">
    <source>
        <dbReference type="SAM" id="MobiDB-lite"/>
    </source>
</evidence>
<dbReference type="SUPFAM" id="SSF47473">
    <property type="entry name" value="EF-hand"/>
    <property type="match status" value="1"/>
</dbReference>
<evidence type="ECO:0000313" key="5">
    <source>
        <dbReference type="EMBL" id="CAB3262878.1"/>
    </source>
</evidence>
<proteinExistence type="evidence at transcript level"/>
<dbReference type="Gene3D" id="1.10.238.10">
    <property type="entry name" value="EF-hand"/>
    <property type="match status" value="1"/>
</dbReference>
<organism evidence="5">
    <name type="scientific">Phallusia mammillata</name>
    <dbReference type="NCBI Taxonomy" id="59560"/>
    <lineage>
        <taxon>Eukaryota</taxon>
        <taxon>Metazoa</taxon>
        <taxon>Chordata</taxon>
        <taxon>Tunicata</taxon>
        <taxon>Ascidiacea</taxon>
        <taxon>Phlebobranchia</taxon>
        <taxon>Ascidiidae</taxon>
        <taxon>Phallusia</taxon>
    </lineage>
</organism>
<name>A0A6F9DIR4_9ASCI</name>
<dbReference type="InterPro" id="IPR018247">
    <property type="entry name" value="EF_Hand_1_Ca_BS"/>
</dbReference>
<keyword evidence="3" id="KW-0732">Signal</keyword>
<sequence>MKLNVITLALALLIGVCRSSPIERPQESEENSELERRHHHHHHHRHDDGASVENVPSDLDAEIAKLRRLDAIIGKVEEAAMSSVALDVPLSSDDITELTRITAVDEPSLEGFRHVALPYKFRRYDLNNDGFVTPLELADSTGTMLEDSEEPFNRADTNDDGLLTEEELHNAPWVFAMGQNAH</sequence>
<gene>
    <name evidence="5" type="primary">LOC100184555</name>
</gene>
<feature type="signal peptide" evidence="3">
    <location>
        <begin position="1"/>
        <end position="19"/>
    </location>
</feature>
<dbReference type="AlphaFoldDB" id="A0A6F9DIR4"/>
<feature type="chain" id="PRO_5026216179" evidence="3">
    <location>
        <begin position="20"/>
        <end position="182"/>
    </location>
</feature>
<dbReference type="PROSITE" id="PS00018">
    <property type="entry name" value="EF_HAND_1"/>
    <property type="match status" value="2"/>
</dbReference>